<keyword evidence="1" id="KW-0147">Chitin-binding</keyword>
<dbReference type="GO" id="GO:0008061">
    <property type="term" value="F:chitin binding"/>
    <property type="evidence" value="ECO:0007669"/>
    <property type="project" value="UniProtKB-KW"/>
</dbReference>
<accession>A0AA40AY89</accession>
<keyword evidence="3" id="KW-0732">Signal</keyword>
<protein>
    <submittedName>
        <fullName evidence="4">Uncharacterized protein</fullName>
    </submittedName>
</protein>
<dbReference type="InterPro" id="IPR053214">
    <property type="entry name" value="LysM12-like"/>
</dbReference>
<evidence type="ECO:0000313" key="4">
    <source>
        <dbReference type="EMBL" id="KAK0724200.1"/>
    </source>
</evidence>
<gene>
    <name evidence="4" type="ORF">B0H67DRAFT_640765</name>
</gene>
<evidence type="ECO:0000256" key="3">
    <source>
        <dbReference type="SAM" id="SignalP"/>
    </source>
</evidence>
<evidence type="ECO:0000256" key="1">
    <source>
        <dbReference type="ARBA" id="ARBA00022669"/>
    </source>
</evidence>
<name>A0AA40AY89_9PEZI</name>
<organism evidence="4 5">
    <name type="scientific">Lasiosphaeris hirsuta</name>
    <dbReference type="NCBI Taxonomy" id="260670"/>
    <lineage>
        <taxon>Eukaryota</taxon>
        <taxon>Fungi</taxon>
        <taxon>Dikarya</taxon>
        <taxon>Ascomycota</taxon>
        <taxon>Pezizomycotina</taxon>
        <taxon>Sordariomycetes</taxon>
        <taxon>Sordariomycetidae</taxon>
        <taxon>Sordariales</taxon>
        <taxon>Lasiosphaeriaceae</taxon>
        <taxon>Lasiosphaeris</taxon>
    </lineage>
</organism>
<sequence>MRPSLGVFLCMTCTAHALPPLPSNTCPSACADSPPSEWTVHNYDDLKNCKEGLIFTPAELDHPDHPRRLRACTPTATGTNTQVCGPPSPSSKIKAVASVQLTGAHNGPDAAAQAAPASLYGAVAAMQSYHERDTCSHGRPVYGYYRGALAGVYLGDAFDPMSLAALSEALLSKIKRGAGTWTAQVCGDGGGPTLSFGFVVNTSGNVTAVREAVETWTRGGCWGGYEMEERVDVVVWETAEKPGALGSAGADGSGKVGWWKWCLGFGRGG</sequence>
<evidence type="ECO:0000313" key="5">
    <source>
        <dbReference type="Proteomes" id="UP001172102"/>
    </source>
</evidence>
<keyword evidence="2" id="KW-0843">Virulence</keyword>
<dbReference type="Proteomes" id="UP001172102">
    <property type="component" value="Unassembled WGS sequence"/>
</dbReference>
<reference evidence="4" key="1">
    <citation type="submission" date="2023-06" db="EMBL/GenBank/DDBJ databases">
        <title>Genome-scale phylogeny and comparative genomics of the fungal order Sordariales.</title>
        <authorList>
            <consortium name="Lawrence Berkeley National Laboratory"/>
            <person name="Hensen N."/>
            <person name="Bonometti L."/>
            <person name="Westerberg I."/>
            <person name="Brannstrom I.O."/>
            <person name="Guillou S."/>
            <person name="Cros-Aarteil S."/>
            <person name="Calhoun S."/>
            <person name="Haridas S."/>
            <person name="Kuo A."/>
            <person name="Mondo S."/>
            <person name="Pangilinan J."/>
            <person name="Riley R."/>
            <person name="Labutti K."/>
            <person name="Andreopoulos B."/>
            <person name="Lipzen A."/>
            <person name="Chen C."/>
            <person name="Yanf M."/>
            <person name="Daum C."/>
            <person name="Ng V."/>
            <person name="Clum A."/>
            <person name="Steindorff A."/>
            <person name="Ohm R."/>
            <person name="Martin F."/>
            <person name="Silar P."/>
            <person name="Natvig D."/>
            <person name="Lalanne C."/>
            <person name="Gautier V."/>
            <person name="Ament-Velasquez S.L."/>
            <person name="Kruys A."/>
            <person name="Hutchinson M.I."/>
            <person name="Powell A.J."/>
            <person name="Barry K."/>
            <person name="Miller A.N."/>
            <person name="Grigoriev I.V."/>
            <person name="Debuchy R."/>
            <person name="Gladieux P."/>
            <person name="Thoren M.H."/>
            <person name="Johannesson H."/>
        </authorList>
    </citation>
    <scope>NUCLEOTIDE SEQUENCE</scope>
    <source>
        <strain evidence="4">SMH4607-1</strain>
    </source>
</reference>
<keyword evidence="5" id="KW-1185">Reference proteome</keyword>
<evidence type="ECO:0000256" key="2">
    <source>
        <dbReference type="ARBA" id="ARBA00023026"/>
    </source>
</evidence>
<feature type="chain" id="PRO_5041390137" evidence="3">
    <location>
        <begin position="18"/>
        <end position="269"/>
    </location>
</feature>
<feature type="signal peptide" evidence="3">
    <location>
        <begin position="1"/>
        <end position="17"/>
    </location>
</feature>
<dbReference type="EMBL" id="JAUKUA010000002">
    <property type="protein sequence ID" value="KAK0724200.1"/>
    <property type="molecule type" value="Genomic_DNA"/>
</dbReference>
<dbReference type="PANTHER" id="PTHR47700">
    <property type="entry name" value="V CHITINASE, PUTATIVE (AFU_ORTHOLOGUE AFUA_6G13720)-RELATED"/>
    <property type="match status" value="1"/>
</dbReference>
<dbReference type="AlphaFoldDB" id="A0AA40AY89"/>
<dbReference type="PANTHER" id="PTHR47700:SF2">
    <property type="entry name" value="CHITINASE"/>
    <property type="match status" value="1"/>
</dbReference>
<proteinExistence type="predicted"/>
<comment type="caution">
    <text evidence="4">The sequence shown here is derived from an EMBL/GenBank/DDBJ whole genome shotgun (WGS) entry which is preliminary data.</text>
</comment>